<protein>
    <submittedName>
        <fullName evidence="4">HAD family hydrolase</fullName>
        <ecNumber evidence="4">3.1.3.-</ecNumber>
    </submittedName>
</protein>
<reference evidence="5" key="1">
    <citation type="journal article" date="2019" name="Int. J. Syst. Evol. Microbiol.">
        <title>The Global Catalogue of Microorganisms (GCM) 10K type strain sequencing project: providing services to taxonomists for standard genome sequencing and annotation.</title>
        <authorList>
            <consortium name="The Broad Institute Genomics Platform"/>
            <consortium name="The Broad Institute Genome Sequencing Center for Infectious Disease"/>
            <person name="Wu L."/>
            <person name="Ma J."/>
        </authorList>
    </citation>
    <scope>NUCLEOTIDE SEQUENCE [LARGE SCALE GENOMIC DNA]</scope>
    <source>
        <strain evidence="5">CGMCC 1.12286</strain>
    </source>
</reference>
<organism evidence="4 5">
    <name type="scientific">Alicyclobacillus fodiniaquatilis</name>
    <dbReference type="NCBI Taxonomy" id="1661150"/>
    <lineage>
        <taxon>Bacteria</taxon>
        <taxon>Bacillati</taxon>
        <taxon>Bacillota</taxon>
        <taxon>Bacilli</taxon>
        <taxon>Bacillales</taxon>
        <taxon>Alicyclobacillaceae</taxon>
        <taxon>Alicyclobacillus</taxon>
    </lineage>
</organism>
<dbReference type="SFLD" id="SFLDS00003">
    <property type="entry name" value="Haloacid_Dehalogenase"/>
    <property type="match status" value="1"/>
</dbReference>
<comment type="caution">
    <text evidence="4">The sequence shown here is derived from an EMBL/GenBank/DDBJ whole genome shotgun (WGS) entry which is preliminary data.</text>
</comment>
<dbReference type="GO" id="GO:0016787">
    <property type="term" value="F:hydrolase activity"/>
    <property type="evidence" value="ECO:0007669"/>
    <property type="project" value="UniProtKB-KW"/>
</dbReference>
<evidence type="ECO:0000256" key="2">
    <source>
        <dbReference type="ARBA" id="ARBA00022801"/>
    </source>
</evidence>
<sequence>MMDAVFFDLYETLITEWRDGKKKADFGSPAKSLGIEEKQFKTEWSARRDQRMTGHFHDYQHVLEDICQVFGVTITTDALQDLCRERTRAKSVPFAEIEEGILNTLNQLKEMGIKIGLISNCSSEEITAWAASPLAPLFDDVIFSYEVKLAKPDPEIYALACNRMGCLPEHAAFVGDGGSDELAGAERYGLRPYHATWFVPEWISERITAYPKLRAPGELVDALS</sequence>
<dbReference type="PRINTS" id="PR00413">
    <property type="entry name" value="HADHALOGNASE"/>
</dbReference>
<dbReference type="SUPFAM" id="SSF56784">
    <property type="entry name" value="HAD-like"/>
    <property type="match status" value="1"/>
</dbReference>
<keyword evidence="2 4" id="KW-0378">Hydrolase</keyword>
<evidence type="ECO:0000313" key="4">
    <source>
        <dbReference type="EMBL" id="MFD1676577.1"/>
    </source>
</evidence>
<dbReference type="InterPro" id="IPR051400">
    <property type="entry name" value="HAD-like_hydrolase"/>
</dbReference>
<dbReference type="RefSeq" id="WP_377944483.1">
    <property type="nucleotide sequence ID" value="NZ_JBHUCX010000073.1"/>
</dbReference>
<evidence type="ECO:0000313" key="5">
    <source>
        <dbReference type="Proteomes" id="UP001597079"/>
    </source>
</evidence>
<dbReference type="InterPro" id="IPR036412">
    <property type="entry name" value="HAD-like_sf"/>
</dbReference>
<dbReference type="PANTHER" id="PTHR46470">
    <property type="entry name" value="N-ACYLNEURAMINATE-9-PHOSPHATASE"/>
    <property type="match status" value="1"/>
</dbReference>
<dbReference type="EC" id="3.1.3.-" evidence="4"/>
<evidence type="ECO:0000256" key="1">
    <source>
        <dbReference type="ARBA" id="ARBA00001946"/>
    </source>
</evidence>
<comment type="cofactor">
    <cofactor evidence="1">
        <name>Mg(2+)</name>
        <dbReference type="ChEBI" id="CHEBI:18420"/>
    </cofactor>
</comment>
<dbReference type="InterPro" id="IPR006439">
    <property type="entry name" value="HAD-SF_hydro_IA"/>
</dbReference>
<dbReference type="SFLD" id="SFLDG01129">
    <property type="entry name" value="C1.5:_HAD__Beta-PGM__Phosphata"/>
    <property type="match status" value="1"/>
</dbReference>
<accession>A0ABW4JJK0</accession>
<dbReference type="Proteomes" id="UP001597079">
    <property type="component" value="Unassembled WGS sequence"/>
</dbReference>
<keyword evidence="3" id="KW-0460">Magnesium</keyword>
<proteinExistence type="predicted"/>
<evidence type="ECO:0000256" key="3">
    <source>
        <dbReference type="ARBA" id="ARBA00022842"/>
    </source>
</evidence>
<dbReference type="Pfam" id="PF00702">
    <property type="entry name" value="Hydrolase"/>
    <property type="match status" value="1"/>
</dbReference>
<name>A0ABW4JJK0_9BACL</name>
<dbReference type="InterPro" id="IPR023214">
    <property type="entry name" value="HAD_sf"/>
</dbReference>
<dbReference type="NCBIfam" id="TIGR01549">
    <property type="entry name" value="HAD-SF-IA-v1"/>
    <property type="match status" value="1"/>
</dbReference>
<dbReference type="EMBL" id="JBHUCX010000073">
    <property type="protein sequence ID" value="MFD1676577.1"/>
    <property type="molecule type" value="Genomic_DNA"/>
</dbReference>
<dbReference type="Gene3D" id="3.40.50.1000">
    <property type="entry name" value="HAD superfamily/HAD-like"/>
    <property type="match status" value="1"/>
</dbReference>
<gene>
    <name evidence="4" type="ORF">ACFSB2_17940</name>
</gene>
<keyword evidence="5" id="KW-1185">Reference proteome</keyword>